<dbReference type="Proteomes" id="UP000054893">
    <property type="component" value="Unassembled WGS sequence"/>
</dbReference>
<name>A0A158F801_CABSO</name>
<proteinExistence type="predicted"/>
<dbReference type="EMBL" id="FCOC02000002">
    <property type="protein sequence ID" value="SAL16042.1"/>
    <property type="molecule type" value="Genomic_DNA"/>
</dbReference>
<sequence>MHRKKWRVRMLQALITSTKFRRLDLLLDTQSIADKRLSFDVGVGSSDAFQTTVTVSPSTFTTPLACNSPRYLRISCVRSPESMFAAARMARA</sequence>
<dbReference type="AlphaFoldDB" id="A0A158F801"/>
<accession>A0A158F801</accession>
<evidence type="ECO:0000313" key="1">
    <source>
        <dbReference type="EMBL" id="SAL16042.1"/>
    </source>
</evidence>
<reference evidence="1 2" key="1">
    <citation type="submission" date="2016-01" db="EMBL/GenBank/DDBJ databases">
        <authorList>
            <person name="Oliw E.H."/>
        </authorList>
    </citation>
    <scope>NUCLEOTIDE SEQUENCE [LARGE SCALE GENOMIC DNA]</scope>
    <source>
        <strain evidence="1">LMG 22029</strain>
    </source>
</reference>
<evidence type="ECO:0000313" key="2">
    <source>
        <dbReference type="Proteomes" id="UP000054893"/>
    </source>
</evidence>
<protein>
    <submittedName>
        <fullName evidence="1">Uncharacterized protein</fullName>
    </submittedName>
</protein>
<gene>
    <name evidence="1" type="ORF">AWB64_00929</name>
</gene>
<organism evidence="1 2">
    <name type="scientific">Caballeronia sordidicola</name>
    <name type="common">Burkholderia sordidicola</name>
    <dbReference type="NCBI Taxonomy" id="196367"/>
    <lineage>
        <taxon>Bacteria</taxon>
        <taxon>Pseudomonadati</taxon>
        <taxon>Pseudomonadota</taxon>
        <taxon>Betaproteobacteria</taxon>
        <taxon>Burkholderiales</taxon>
        <taxon>Burkholderiaceae</taxon>
        <taxon>Caballeronia</taxon>
    </lineage>
</organism>